<name>A0A6P1MHR1_9FIRM</name>
<dbReference type="RefSeq" id="WP_162361313.1">
    <property type="nucleotide sequence ID" value="NZ_CP047591.1"/>
</dbReference>
<accession>A0A6P1MHR1</accession>
<dbReference type="EMBL" id="CP047591">
    <property type="protein sequence ID" value="QHI71538.1"/>
    <property type="molecule type" value="Genomic_DNA"/>
</dbReference>
<dbReference type="PANTHER" id="PTHR43479">
    <property type="entry name" value="ACREF/ENVCD OPERON REPRESSOR-RELATED"/>
    <property type="match status" value="1"/>
</dbReference>
<dbReference type="SUPFAM" id="SSF46689">
    <property type="entry name" value="Homeodomain-like"/>
    <property type="match status" value="1"/>
</dbReference>
<evidence type="ECO:0000256" key="2">
    <source>
        <dbReference type="PROSITE-ProRule" id="PRU00335"/>
    </source>
</evidence>
<dbReference type="PROSITE" id="PS50977">
    <property type="entry name" value="HTH_TETR_2"/>
    <property type="match status" value="1"/>
</dbReference>
<sequence length="200" mass="22714">MGEVNKRKQRIIDAAIEVLKESSIEETTVRKIALKAGLTTGSLYHHYKNKDEIMFDVMKQSLQFTHKMVGGVKDEIPKKGKELLSEIVSEVSKRLSKIDEQKLHILLLSDVIARERPIKNKYLNNYSEIIKNTAHLFEEAFQIENNEYEKSVASILVAAVDGIAIQQALGVLPEDLNKTIDTFNAFFTESIPLFLQKHMG</sequence>
<organism evidence="4 5">
    <name type="scientific">Aminipila terrae</name>
    <dbReference type="NCBI Taxonomy" id="2697030"/>
    <lineage>
        <taxon>Bacteria</taxon>
        <taxon>Bacillati</taxon>
        <taxon>Bacillota</taxon>
        <taxon>Clostridia</taxon>
        <taxon>Peptostreptococcales</taxon>
        <taxon>Anaerovoracaceae</taxon>
        <taxon>Aminipila</taxon>
    </lineage>
</organism>
<protein>
    <submittedName>
        <fullName evidence="4">TetR family transcriptional regulator</fullName>
    </submittedName>
</protein>
<dbReference type="InterPro" id="IPR009057">
    <property type="entry name" value="Homeodomain-like_sf"/>
</dbReference>
<dbReference type="KEGG" id="amic:Ami3637_03295"/>
<reference evidence="4 5" key="1">
    <citation type="submission" date="2020-01" db="EMBL/GenBank/DDBJ databases">
        <title>Genomic analysis of Aminipila sp. CBA3637.</title>
        <authorList>
            <person name="Kim Y.B."/>
            <person name="Roh S.W."/>
        </authorList>
    </citation>
    <scope>NUCLEOTIDE SEQUENCE [LARGE SCALE GENOMIC DNA]</scope>
    <source>
        <strain evidence="4 5">CBA3637</strain>
    </source>
</reference>
<evidence type="ECO:0000313" key="4">
    <source>
        <dbReference type="EMBL" id="QHI71538.1"/>
    </source>
</evidence>
<keyword evidence="1 2" id="KW-0238">DNA-binding</keyword>
<proteinExistence type="predicted"/>
<evidence type="ECO:0000313" key="5">
    <source>
        <dbReference type="Proteomes" id="UP000463883"/>
    </source>
</evidence>
<dbReference type="InterPro" id="IPR050624">
    <property type="entry name" value="HTH-type_Tx_Regulator"/>
</dbReference>
<feature type="DNA-binding region" description="H-T-H motif" evidence="2">
    <location>
        <begin position="28"/>
        <end position="47"/>
    </location>
</feature>
<dbReference type="Pfam" id="PF00440">
    <property type="entry name" value="TetR_N"/>
    <property type="match status" value="1"/>
</dbReference>
<dbReference type="Proteomes" id="UP000463883">
    <property type="component" value="Chromosome"/>
</dbReference>
<evidence type="ECO:0000259" key="3">
    <source>
        <dbReference type="PROSITE" id="PS50977"/>
    </source>
</evidence>
<dbReference type="GO" id="GO:0003677">
    <property type="term" value="F:DNA binding"/>
    <property type="evidence" value="ECO:0007669"/>
    <property type="project" value="UniProtKB-UniRule"/>
</dbReference>
<keyword evidence="5" id="KW-1185">Reference proteome</keyword>
<dbReference type="AlphaFoldDB" id="A0A6P1MHR1"/>
<feature type="domain" description="HTH tetR-type" evidence="3">
    <location>
        <begin position="5"/>
        <end position="65"/>
    </location>
</feature>
<dbReference type="Gene3D" id="1.10.357.10">
    <property type="entry name" value="Tetracycline Repressor, domain 2"/>
    <property type="match status" value="1"/>
</dbReference>
<dbReference type="PANTHER" id="PTHR43479:SF11">
    <property type="entry name" value="ACREF_ENVCD OPERON REPRESSOR-RELATED"/>
    <property type="match status" value="1"/>
</dbReference>
<evidence type="ECO:0000256" key="1">
    <source>
        <dbReference type="ARBA" id="ARBA00023125"/>
    </source>
</evidence>
<dbReference type="InterPro" id="IPR001647">
    <property type="entry name" value="HTH_TetR"/>
</dbReference>
<dbReference type="PRINTS" id="PR00455">
    <property type="entry name" value="HTHTETR"/>
</dbReference>
<gene>
    <name evidence="4" type="ORF">Ami3637_03295</name>
</gene>